<dbReference type="Proteomes" id="UP001152300">
    <property type="component" value="Unassembled WGS sequence"/>
</dbReference>
<dbReference type="EMBL" id="JAPEIS010000001">
    <property type="protein sequence ID" value="KAJ8071176.1"/>
    <property type="molecule type" value="Genomic_DNA"/>
</dbReference>
<comment type="caution">
    <text evidence="1">The sequence shown here is derived from an EMBL/GenBank/DDBJ whole genome shotgun (WGS) entry which is preliminary data.</text>
</comment>
<sequence length="112" mass="12757">MVCTYMCISITTTFPSSKLFLLTTDASTLDCRSYVSVVDNLSSLQQLPVDICILARQRSRFPTFLKHKRPKLHIFLLNAQSTKQSMIFHIVETYLISTPQTHKTTDANPPHL</sequence>
<evidence type="ECO:0000313" key="2">
    <source>
        <dbReference type="Proteomes" id="UP001152300"/>
    </source>
</evidence>
<reference evidence="1" key="1">
    <citation type="submission" date="2022-11" db="EMBL/GenBank/DDBJ databases">
        <title>Genome Resource of Sclerotinia nivalis Strain SnTB1, a Plant Pathogen Isolated from American Ginseng.</title>
        <authorList>
            <person name="Fan S."/>
        </authorList>
    </citation>
    <scope>NUCLEOTIDE SEQUENCE</scope>
    <source>
        <strain evidence="1">SnTB1</strain>
    </source>
</reference>
<keyword evidence="2" id="KW-1185">Reference proteome</keyword>
<evidence type="ECO:0000313" key="1">
    <source>
        <dbReference type="EMBL" id="KAJ8071176.1"/>
    </source>
</evidence>
<accession>A0A9X0DPH7</accession>
<name>A0A9X0DPH7_9HELO</name>
<dbReference type="AlphaFoldDB" id="A0A9X0DPH7"/>
<organism evidence="1 2">
    <name type="scientific">Sclerotinia nivalis</name>
    <dbReference type="NCBI Taxonomy" id="352851"/>
    <lineage>
        <taxon>Eukaryota</taxon>
        <taxon>Fungi</taxon>
        <taxon>Dikarya</taxon>
        <taxon>Ascomycota</taxon>
        <taxon>Pezizomycotina</taxon>
        <taxon>Leotiomycetes</taxon>
        <taxon>Helotiales</taxon>
        <taxon>Sclerotiniaceae</taxon>
        <taxon>Sclerotinia</taxon>
    </lineage>
</organism>
<protein>
    <submittedName>
        <fullName evidence="1">Uncharacterized protein</fullName>
    </submittedName>
</protein>
<gene>
    <name evidence="1" type="ORF">OCU04_001515</name>
</gene>
<proteinExistence type="predicted"/>